<keyword evidence="1" id="KW-0472">Membrane</keyword>
<dbReference type="EMBL" id="SLWA01000004">
    <property type="protein sequence ID" value="TCN57593.1"/>
    <property type="molecule type" value="Genomic_DNA"/>
</dbReference>
<gene>
    <name evidence="2" type="ORF">EV142_104253</name>
</gene>
<comment type="caution">
    <text evidence="2">The sequence shown here is derived from an EMBL/GenBank/DDBJ whole genome shotgun (WGS) entry which is preliminary data.</text>
</comment>
<keyword evidence="3" id="KW-1185">Reference proteome</keyword>
<feature type="transmembrane region" description="Helical" evidence="1">
    <location>
        <begin position="26"/>
        <end position="48"/>
    </location>
</feature>
<keyword evidence="1" id="KW-0812">Transmembrane</keyword>
<feature type="transmembrane region" description="Helical" evidence="1">
    <location>
        <begin position="96"/>
        <end position="118"/>
    </location>
</feature>
<dbReference type="RefSeq" id="WP_132036124.1">
    <property type="nucleotide sequence ID" value="NZ_QWDN01000004.1"/>
</dbReference>
<dbReference type="Proteomes" id="UP000295270">
    <property type="component" value="Unassembled WGS sequence"/>
</dbReference>
<accession>A0ABY2AZF2</accession>
<keyword evidence="1" id="KW-1133">Transmembrane helix</keyword>
<evidence type="ECO:0000313" key="3">
    <source>
        <dbReference type="Proteomes" id="UP000295270"/>
    </source>
</evidence>
<reference evidence="2 3" key="1">
    <citation type="journal article" date="2015" name="Stand. Genomic Sci.">
        <title>Genomic Encyclopedia of Bacterial and Archaeal Type Strains, Phase III: the genomes of soil and plant-associated and newly described type strains.</title>
        <authorList>
            <person name="Whitman W.B."/>
            <person name="Woyke T."/>
            <person name="Klenk H.P."/>
            <person name="Zhou Y."/>
            <person name="Lilburn T.G."/>
            <person name="Beck B.J."/>
            <person name="De Vos P."/>
            <person name="Vandamme P."/>
            <person name="Eisen J.A."/>
            <person name="Garrity G."/>
            <person name="Hugenholtz P."/>
            <person name="Kyrpides N.C."/>
        </authorList>
    </citation>
    <scope>NUCLEOTIDE SEQUENCE [LARGE SCALE GENOMIC DNA]</scope>
    <source>
        <strain evidence="2 3">P5626</strain>
    </source>
</reference>
<organism evidence="2 3">
    <name type="scientific">Flavobacterium circumlabens</name>
    <dbReference type="NCBI Taxonomy" id="2133765"/>
    <lineage>
        <taxon>Bacteria</taxon>
        <taxon>Pseudomonadati</taxon>
        <taxon>Bacteroidota</taxon>
        <taxon>Flavobacteriia</taxon>
        <taxon>Flavobacteriales</taxon>
        <taxon>Flavobacteriaceae</taxon>
        <taxon>Flavobacterium</taxon>
    </lineage>
</organism>
<name>A0ABY2AZF2_9FLAO</name>
<protein>
    <submittedName>
        <fullName evidence="2">Uncharacterized protein</fullName>
    </submittedName>
</protein>
<evidence type="ECO:0000256" key="1">
    <source>
        <dbReference type="SAM" id="Phobius"/>
    </source>
</evidence>
<proteinExistence type="predicted"/>
<evidence type="ECO:0000313" key="2">
    <source>
        <dbReference type="EMBL" id="TCN57593.1"/>
    </source>
</evidence>
<feature type="transmembrane region" description="Helical" evidence="1">
    <location>
        <begin position="60"/>
        <end position="76"/>
    </location>
</feature>
<sequence>MRVYKYIYYNVYMSSAKYNASPEIPVIGYISFAQTNNVLSLMHLFLFFTKWFKNYNLPKAYLIIQVILFVVNYYYYVSAKKGEVILKNEKYALGKLSFLTDIYLFLSVIITGFTGYIYQEW</sequence>